<dbReference type="SUPFAM" id="SSF55008">
    <property type="entry name" value="HMA, heavy metal-associated domain"/>
    <property type="match status" value="1"/>
</dbReference>
<organism evidence="2 3">
    <name type="scientific">Planococcus shenhongbingii</name>
    <dbReference type="NCBI Taxonomy" id="3058398"/>
    <lineage>
        <taxon>Bacteria</taxon>
        <taxon>Bacillati</taxon>
        <taxon>Bacillota</taxon>
        <taxon>Bacilli</taxon>
        <taxon>Bacillales</taxon>
        <taxon>Caryophanaceae</taxon>
        <taxon>Planococcus</taxon>
    </lineage>
</organism>
<evidence type="ECO:0000313" key="3">
    <source>
        <dbReference type="Proteomes" id="UP001172142"/>
    </source>
</evidence>
<dbReference type="RefSeq" id="WP_300990375.1">
    <property type="nucleotide sequence ID" value="NZ_CP129235.1"/>
</dbReference>
<gene>
    <name evidence="2" type="ORF">QWY13_05960</name>
</gene>
<dbReference type="InterPro" id="IPR036163">
    <property type="entry name" value="HMA_dom_sf"/>
</dbReference>
<dbReference type="Gene3D" id="3.30.70.100">
    <property type="match status" value="1"/>
</dbReference>
<proteinExistence type="predicted"/>
<dbReference type="Proteomes" id="UP001172142">
    <property type="component" value="Unassembled WGS sequence"/>
</dbReference>
<dbReference type="EMBL" id="JAUJWU010000001">
    <property type="protein sequence ID" value="MDN7245039.1"/>
    <property type="molecule type" value="Genomic_DNA"/>
</dbReference>
<dbReference type="Pfam" id="PF00403">
    <property type="entry name" value="HMA"/>
    <property type="match status" value="1"/>
</dbReference>
<keyword evidence="3" id="KW-1185">Reference proteome</keyword>
<protein>
    <recommendedName>
        <fullName evidence="1">HMA domain-containing protein</fullName>
    </recommendedName>
</protein>
<sequence length="68" mass="7638">MATMTVNVKEATSENSIQALEGILMKMSEVERALVDVEEGGLKITYDENQIDEDQIIKRIQLEGFHIA</sequence>
<name>A0ABT8NAX7_9BACL</name>
<evidence type="ECO:0000259" key="1">
    <source>
        <dbReference type="PROSITE" id="PS50846"/>
    </source>
</evidence>
<evidence type="ECO:0000313" key="2">
    <source>
        <dbReference type="EMBL" id="MDN7245039.1"/>
    </source>
</evidence>
<feature type="domain" description="HMA" evidence="1">
    <location>
        <begin position="2"/>
        <end position="68"/>
    </location>
</feature>
<dbReference type="InterPro" id="IPR006121">
    <property type="entry name" value="HMA_dom"/>
</dbReference>
<reference evidence="2 3" key="1">
    <citation type="submission" date="2023-07" db="EMBL/GenBank/DDBJ databases">
        <title>Novel species in genus Planococcus.</title>
        <authorList>
            <person name="Ning S."/>
        </authorList>
    </citation>
    <scope>NUCLEOTIDE SEQUENCE [LARGE SCALE GENOMIC DNA]</scope>
    <source>
        <strain evidence="2 3">N017</strain>
    </source>
</reference>
<dbReference type="PROSITE" id="PS50846">
    <property type="entry name" value="HMA_2"/>
    <property type="match status" value="1"/>
</dbReference>
<accession>A0ABT8NAX7</accession>
<comment type="caution">
    <text evidence="2">The sequence shown here is derived from an EMBL/GenBank/DDBJ whole genome shotgun (WGS) entry which is preliminary data.</text>
</comment>